<name>A0ABS8SS54_DATST</name>
<feature type="region of interest" description="Disordered" evidence="1">
    <location>
        <begin position="67"/>
        <end position="94"/>
    </location>
</feature>
<evidence type="ECO:0000313" key="3">
    <source>
        <dbReference type="Proteomes" id="UP000823775"/>
    </source>
</evidence>
<reference evidence="2 3" key="1">
    <citation type="journal article" date="2021" name="BMC Genomics">
        <title>Datura genome reveals duplications of psychoactive alkaloid biosynthetic genes and high mutation rate following tissue culture.</title>
        <authorList>
            <person name="Rajewski A."/>
            <person name="Carter-House D."/>
            <person name="Stajich J."/>
            <person name="Litt A."/>
        </authorList>
    </citation>
    <scope>NUCLEOTIDE SEQUENCE [LARGE SCALE GENOMIC DNA]</scope>
    <source>
        <strain evidence="2">AR-01</strain>
    </source>
</reference>
<sequence length="94" mass="10059">MAVHHFKNTGGLSYGLTDGRRRPLLSLSSCKLEGTMSKPTPIPSSDRVLLVGLHIFSNLEKSRVHGKDKMDEFNGGGSNTPRNEAGTTLKGGPP</sequence>
<protein>
    <submittedName>
        <fullName evidence="2">Uncharacterized protein</fullName>
    </submittedName>
</protein>
<comment type="caution">
    <text evidence="2">The sequence shown here is derived from an EMBL/GenBank/DDBJ whole genome shotgun (WGS) entry which is preliminary data.</text>
</comment>
<gene>
    <name evidence="2" type="ORF">HAX54_047272</name>
</gene>
<organism evidence="2 3">
    <name type="scientific">Datura stramonium</name>
    <name type="common">Jimsonweed</name>
    <name type="synonym">Common thornapple</name>
    <dbReference type="NCBI Taxonomy" id="4076"/>
    <lineage>
        <taxon>Eukaryota</taxon>
        <taxon>Viridiplantae</taxon>
        <taxon>Streptophyta</taxon>
        <taxon>Embryophyta</taxon>
        <taxon>Tracheophyta</taxon>
        <taxon>Spermatophyta</taxon>
        <taxon>Magnoliopsida</taxon>
        <taxon>eudicotyledons</taxon>
        <taxon>Gunneridae</taxon>
        <taxon>Pentapetalae</taxon>
        <taxon>asterids</taxon>
        <taxon>lamiids</taxon>
        <taxon>Solanales</taxon>
        <taxon>Solanaceae</taxon>
        <taxon>Solanoideae</taxon>
        <taxon>Datureae</taxon>
        <taxon>Datura</taxon>
    </lineage>
</organism>
<accession>A0ABS8SS54</accession>
<evidence type="ECO:0000313" key="2">
    <source>
        <dbReference type="EMBL" id="MCD7461855.1"/>
    </source>
</evidence>
<keyword evidence="3" id="KW-1185">Reference proteome</keyword>
<feature type="non-terminal residue" evidence="2">
    <location>
        <position position="94"/>
    </location>
</feature>
<proteinExistence type="predicted"/>
<dbReference type="Proteomes" id="UP000823775">
    <property type="component" value="Unassembled WGS sequence"/>
</dbReference>
<evidence type="ECO:0000256" key="1">
    <source>
        <dbReference type="SAM" id="MobiDB-lite"/>
    </source>
</evidence>
<dbReference type="EMBL" id="JACEIK010000760">
    <property type="protein sequence ID" value="MCD7461855.1"/>
    <property type="molecule type" value="Genomic_DNA"/>
</dbReference>